<evidence type="ECO:0000256" key="1">
    <source>
        <dbReference type="ARBA" id="ARBA00004477"/>
    </source>
</evidence>
<gene>
    <name evidence="12" type="ORF">R1sor_006898</name>
</gene>
<comment type="subcellular location">
    <subcellularLocation>
        <location evidence="1 11">Endoplasmic reticulum membrane</location>
        <topology evidence="1 11">Multi-pass membrane protein</topology>
    </subcellularLocation>
</comment>
<evidence type="ECO:0000256" key="5">
    <source>
        <dbReference type="ARBA" id="ARBA00022692"/>
    </source>
</evidence>
<keyword evidence="13" id="KW-1185">Reference proteome</keyword>
<name>A0ABD3HRS4_9MARC</name>
<dbReference type="AlphaFoldDB" id="A0ABD3HRS4"/>
<keyword evidence="7 11" id="KW-1133">Transmembrane helix</keyword>
<dbReference type="Proteomes" id="UP001633002">
    <property type="component" value="Unassembled WGS sequence"/>
</dbReference>
<keyword evidence="4 11" id="KW-0808">Transferase</keyword>
<dbReference type="Pfam" id="PF03982">
    <property type="entry name" value="DAGAT"/>
    <property type="match status" value="1"/>
</dbReference>
<evidence type="ECO:0000256" key="10">
    <source>
        <dbReference type="ARBA" id="ARBA00023315"/>
    </source>
</evidence>
<comment type="similarity">
    <text evidence="2 11">Belongs to the diacylglycerol acyltransferase family.</text>
</comment>
<feature type="transmembrane region" description="Helical" evidence="11">
    <location>
        <begin position="50"/>
        <end position="68"/>
    </location>
</feature>
<proteinExistence type="inferred from homology"/>
<accession>A0ABD3HRS4</accession>
<organism evidence="12 13">
    <name type="scientific">Riccia sorocarpa</name>
    <dbReference type="NCBI Taxonomy" id="122646"/>
    <lineage>
        <taxon>Eukaryota</taxon>
        <taxon>Viridiplantae</taxon>
        <taxon>Streptophyta</taxon>
        <taxon>Embryophyta</taxon>
        <taxon>Marchantiophyta</taxon>
        <taxon>Marchantiopsida</taxon>
        <taxon>Marchantiidae</taxon>
        <taxon>Marchantiales</taxon>
        <taxon>Ricciaceae</taxon>
        <taxon>Riccia</taxon>
    </lineage>
</organism>
<evidence type="ECO:0000256" key="4">
    <source>
        <dbReference type="ARBA" id="ARBA00022679"/>
    </source>
</evidence>
<dbReference type="InterPro" id="IPR007130">
    <property type="entry name" value="DAGAT"/>
</dbReference>
<protein>
    <recommendedName>
        <fullName evidence="11">Acyltransferase</fullName>
        <ecNumber evidence="11">2.3.1.-</ecNumber>
    </recommendedName>
</protein>
<sequence length="315" mass="35863">MTGASRGGGNDAREPHKNFLNFVALALWLFGIHLNIYICLICLVYLPNRWAITVLALWLSQILLPLFAETPFTDCVARFIAKYAPAYFPTETHCEDVNALDPNRPYMEPHSVLPISIVVTTKHYGFLPLKKMKALATTAIFWTPVLRHVWSWLGLVPATKETFRQWLKEGYSCVVVPGGVQECLSLRYGHETIYLKRRHGFIRLAIEAGAPLVPCFCFGQSEIYHFWIPSGKWFTKFSRAIGFTPLLFWGMYGSPLPFPKRMYFVVGKPIEVQKNPNPSIEEVTEIQTKFIAAMEELFEKHKAVAGYKDATLTVL</sequence>
<dbReference type="CDD" id="cd07987">
    <property type="entry name" value="LPLAT_MGAT-like"/>
    <property type="match status" value="1"/>
</dbReference>
<dbReference type="GO" id="GO:0005789">
    <property type="term" value="C:endoplasmic reticulum membrane"/>
    <property type="evidence" value="ECO:0007669"/>
    <property type="project" value="UniProtKB-SubCell"/>
</dbReference>
<dbReference type="GO" id="GO:0004144">
    <property type="term" value="F:diacylglycerol O-acyltransferase activity"/>
    <property type="evidence" value="ECO:0007669"/>
    <property type="project" value="UniProtKB-ARBA"/>
</dbReference>
<keyword evidence="9 11" id="KW-0472">Membrane</keyword>
<dbReference type="EC" id="2.3.1.-" evidence="11"/>
<dbReference type="SUPFAM" id="SSF69593">
    <property type="entry name" value="Glycerol-3-phosphate (1)-acyltransferase"/>
    <property type="match status" value="1"/>
</dbReference>
<evidence type="ECO:0000256" key="11">
    <source>
        <dbReference type="RuleBase" id="RU367023"/>
    </source>
</evidence>
<evidence type="ECO:0000313" key="12">
    <source>
        <dbReference type="EMBL" id="KAL3693247.1"/>
    </source>
</evidence>
<dbReference type="PANTHER" id="PTHR12317">
    <property type="entry name" value="DIACYLGLYCEROL O-ACYLTRANSFERASE"/>
    <property type="match status" value="1"/>
</dbReference>
<keyword evidence="6 11" id="KW-0256">Endoplasmic reticulum</keyword>
<evidence type="ECO:0000256" key="2">
    <source>
        <dbReference type="ARBA" id="ARBA00005420"/>
    </source>
</evidence>
<dbReference type="PANTHER" id="PTHR12317:SF63">
    <property type="entry name" value="DIACYLGLYCEROL O-ACYLTRANSFERASE 2"/>
    <property type="match status" value="1"/>
</dbReference>
<reference evidence="12 13" key="1">
    <citation type="submission" date="2024-09" db="EMBL/GenBank/DDBJ databases">
        <title>Chromosome-scale assembly of Riccia sorocarpa.</title>
        <authorList>
            <person name="Paukszto L."/>
        </authorList>
    </citation>
    <scope>NUCLEOTIDE SEQUENCE [LARGE SCALE GENOMIC DNA]</scope>
    <source>
        <strain evidence="12">LP-2024</strain>
        <tissue evidence="12">Aerial parts of the thallus</tissue>
    </source>
</reference>
<keyword evidence="3" id="KW-0444">Lipid biosynthesis</keyword>
<feature type="transmembrane region" description="Helical" evidence="11">
    <location>
        <begin position="20"/>
        <end position="43"/>
    </location>
</feature>
<keyword evidence="8" id="KW-0443">Lipid metabolism</keyword>
<evidence type="ECO:0000313" key="13">
    <source>
        <dbReference type="Proteomes" id="UP001633002"/>
    </source>
</evidence>
<evidence type="ECO:0000256" key="8">
    <source>
        <dbReference type="ARBA" id="ARBA00023098"/>
    </source>
</evidence>
<evidence type="ECO:0000256" key="6">
    <source>
        <dbReference type="ARBA" id="ARBA00022824"/>
    </source>
</evidence>
<keyword evidence="10" id="KW-0012">Acyltransferase</keyword>
<comment type="caution">
    <text evidence="12">The sequence shown here is derived from an EMBL/GenBank/DDBJ whole genome shotgun (WGS) entry which is preliminary data.</text>
</comment>
<dbReference type="GO" id="GO:0019432">
    <property type="term" value="P:triglyceride biosynthetic process"/>
    <property type="evidence" value="ECO:0007669"/>
    <property type="project" value="UniProtKB-ARBA"/>
</dbReference>
<keyword evidence="5 11" id="KW-0812">Transmembrane</keyword>
<dbReference type="EMBL" id="JBJQOH010000003">
    <property type="protein sequence ID" value="KAL3693247.1"/>
    <property type="molecule type" value="Genomic_DNA"/>
</dbReference>
<evidence type="ECO:0000256" key="7">
    <source>
        <dbReference type="ARBA" id="ARBA00022989"/>
    </source>
</evidence>
<evidence type="ECO:0000256" key="3">
    <source>
        <dbReference type="ARBA" id="ARBA00022516"/>
    </source>
</evidence>
<evidence type="ECO:0000256" key="9">
    <source>
        <dbReference type="ARBA" id="ARBA00023136"/>
    </source>
</evidence>